<evidence type="ECO:0000313" key="8">
    <source>
        <dbReference type="EMBL" id="KAA8915664.1"/>
    </source>
</evidence>
<dbReference type="GO" id="GO:0036503">
    <property type="term" value="P:ERAD pathway"/>
    <property type="evidence" value="ECO:0007669"/>
    <property type="project" value="TreeGrafter"/>
</dbReference>
<evidence type="ECO:0000259" key="6">
    <source>
        <dbReference type="Pfam" id="PF13001"/>
    </source>
</evidence>
<dbReference type="InterPro" id="IPR016024">
    <property type="entry name" value="ARM-type_fold"/>
</dbReference>
<gene>
    <name evidence="8" type="ORF">TRICI_002176</name>
</gene>
<dbReference type="GO" id="GO:0060090">
    <property type="term" value="F:molecular adaptor activity"/>
    <property type="evidence" value="ECO:0007669"/>
    <property type="project" value="InterPro"/>
</dbReference>
<keyword evidence="9" id="KW-1185">Reference proteome</keyword>
<feature type="domain" description="Proteasome component Ecm29 N-terminal" evidence="6">
    <location>
        <begin position="2"/>
        <end position="344"/>
    </location>
</feature>
<dbReference type="Pfam" id="PF13001">
    <property type="entry name" value="ECM29_N"/>
    <property type="match status" value="1"/>
</dbReference>
<dbReference type="PANTHER" id="PTHR23346">
    <property type="entry name" value="TRANSLATIONAL ACTIVATOR GCN1-RELATED"/>
    <property type="match status" value="1"/>
</dbReference>
<evidence type="ECO:0000259" key="7">
    <source>
        <dbReference type="Pfam" id="PF24492"/>
    </source>
</evidence>
<keyword evidence="4" id="KW-0647">Proteasome</keyword>
<comment type="subcellular location">
    <subcellularLocation>
        <location evidence="1">Cytoplasm</location>
    </subcellularLocation>
</comment>
<dbReference type="InterPro" id="IPR024372">
    <property type="entry name" value="Ecm29_N"/>
</dbReference>
<keyword evidence="2" id="KW-0963">Cytoplasm</keyword>
<protein>
    <recommendedName>
        <fullName evidence="10">Proteasome component ECM29</fullName>
    </recommendedName>
</protein>
<feature type="compositionally biased region" description="Basic and acidic residues" evidence="5">
    <location>
        <begin position="8"/>
        <end position="20"/>
    </location>
</feature>
<dbReference type="GO" id="GO:0043248">
    <property type="term" value="P:proteasome assembly"/>
    <property type="evidence" value="ECO:0007669"/>
    <property type="project" value="InterPro"/>
</dbReference>
<evidence type="ECO:0000256" key="2">
    <source>
        <dbReference type="ARBA" id="ARBA00022490"/>
    </source>
</evidence>
<accession>A0A642V777</accession>
<evidence type="ECO:0000313" key="9">
    <source>
        <dbReference type="Proteomes" id="UP000761534"/>
    </source>
</evidence>
<reference evidence="8" key="1">
    <citation type="journal article" date="2019" name="G3 (Bethesda)">
        <title>Genome Assemblies of Two Rare Opportunistic Yeast Pathogens: Diutina rugosa (syn. Candida rugosa) and Trichomonascus ciferrii (syn. Candida ciferrii).</title>
        <authorList>
            <person name="Mixao V."/>
            <person name="Saus E."/>
            <person name="Hansen A.P."/>
            <person name="Lass-Florl C."/>
            <person name="Gabaldon T."/>
        </authorList>
    </citation>
    <scope>NUCLEOTIDE SEQUENCE</scope>
    <source>
        <strain evidence="8">CBS 4856</strain>
    </source>
</reference>
<evidence type="ECO:0000256" key="1">
    <source>
        <dbReference type="ARBA" id="ARBA00004496"/>
    </source>
</evidence>
<feature type="region of interest" description="Disordered" evidence="5">
    <location>
        <begin position="1"/>
        <end position="20"/>
    </location>
</feature>
<proteinExistence type="predicted"/>
<organism evidence="8 9">
    <name type="scientific">Trichomonascus ciferrii</name>
    <dbReference type="NCBI Taxonomy" id="44093"/>
    <lineage>
        <taxon>Eukaryota</taxon>
        <taxon>Fungi</taxon>
        <taxon>Dikarya</taxon>
        <taxon>Ascomycota</taxon>
        <taxon>Saccharomycotina</taxon>
        <taxon>Dipodascomycetes</taxon>
        <taxon>Dipodascales</taxon>
        <taxon>Trichomonascaceae</taxon>
        <taxon>Trichomonascus</taxon>
        <taxon>Trichomonascus ciferrii complex</taxon>
    </lineage>
</organism>
<dbReference type="EMBL" id="SWFS01000151">
    <property type="protein sequence ID" value="KAA8915664.1"/>
    <property type="molecule type" value="Genomic_DNA"/>
</dbReference>
<dbReference type="Pfam" id="PF24492">
    <property type="entry name" value="HEAT_ECM29"/>
    <property type="match status" value="1"/>
</dbReference>
<dbReference type="VEuPathDB" id="FungiDB:TRICI_002176"/>
<feature type="domain" description="Proteasome adapter and scaffold protein ECM29 HEAT-repeat" evidence="7">
    <location>
        <begin position="1105"/>
        <end position="1266"/>
    </location>
</feature>
<dbReference type="InterPro" id="IPR011989">
    <property type="entry name" value="ARM-like"/>
</dbReference>
<dbReference type="GO" id="GO:0000502">
    <property type="term" value="C:proteasome complex"/>
    <property type="evidence" value="ECO:0007669"/>
    <property type="project" value="UniProtKB-KW"/>
</dbReference>
<evidence type="ECO:0000256" key="3">
    <source>
        <dbReference type="ARBA" id="ARBA00022737"/>
    </source>
</evidence>
<dbReference type="SUPFAM" id="SSF48371">
    <property type="entry name" value="ARM repeat"/>
    <property type="match status" value="2"/>
</dbReference>
<dbReference type="Proteomes" id="UP000761534">
    <property type="component" value="Unassembled WGS sequence"/>
</dbReference>
<evidence type="ECO:0000256" key="5">
    <source>
        <dbReference type="SAM" id="MobiDB-lite"/>
    </source>
</evidence>
<dbReference type="PANTHER" id="PTHR23346:SF19">
    <property type="entry name" value="PROTEASOME ADAPTER AND SCAFFOLD PROTEIN ECM29"/>
    <property type="match status" value="1"/>
</dbReference>
<keyword evidence="3" id="KW-0677">Repeat</keyword>
<name>A0A642V777_9ASCO</name>
<evidence type="ECO:0000256" key="4">
    <source>
        <dbReference type="ARBA" id="ARBA00022942"/>
    </source>
</evidence>
<dbReference type="GO" id="GO:0005737">
    <property type="term" value="C:cytoplasm"/>
    <property type="evidence" value="ECO:0007669"/>
    <property type="project" value="UniProtKB-SubCell"/>
</dbReference>
<dbReference type="OrthoDB" id="16066at2759"/>
<dbReference type="Gene3D" id="1.25.10.10">
    <property type="entry name" value="Leucine-rich Repeat Variant"/>
    <property type="match status" value="2"/>
</dbReference>
<dbReference type="InterPro" id="IPR055443">
    <property type="entry name" value="HEAT_ECM29"/>
</dbReference>
<dbReference type="GO" id="GO:0005634">
    <property type="term" value="C:nucleus"/>
    <property type="evidence" value="ECO:0007669"/>
    <property type="project" value="TreeGrafter"/>
</dbReference>
<comment type="caution">
    <text evidence="8">The sequence shown here is derived from an EMBL/GenBank/DDBJ whole genome shotgun (WGS) entry which is preliminary data.</text>
</comment>
<evidence type="ECO:0008006" key="10">
    <source>
        <dbReference type="Google" id="ProtNLM"/>
    </source>
</evidence>
<dbReference type="Pfam" id="PF23731">
    <property type="entry name" value="ARM_ECM29_C"/>
    <property type="match status" value="1"/>
</dbReference>
<sequence length="1655" mass="184155">MLKSWTAPDKESRDHDTMRKEYGFDTNPEIERLLCDVFIDLFASEQRLVAASPLSGIPLNQILSNDASKPYAHADYYDATLSAVKLLSGGGFDQNVTFFPFLVASHSTNSEVYQPASSQLKRVKMDLEDGGVIEKLYIVALTYNTKPLVLAHVIRLISKSQVGVDRDPVKLIDLGLDSRHLDCTSAALELIRAVLKFSPEKITVEFAKSLIDKTTHFIKSTGWPTLNVHDTKTSAMRGKAYELLGALMRQVPGVMTDISQLAFLFEGLEKDVPDMKSSIQDALSEILPISSSLDYEMKQSLKTTLLGYLADPEYNQACKYVAVRYAVRVTPFSDPVGRMICLLGLHHLNRADVIEEARRGLHPHWHKLVNSQYSSDESAGVEFPKFVSLLNAFNETQQLLQAKHIASTMFEYSTTVFNVSMSFLEKMLAVEGAQYVGNQTILTIDENWDSRIETAVGLDKDTRDAIRAYLGSQMAPVRELKSFIDTVYTGVTTLQDPSEICEVWTRILSQSPPSIVSTLVENLSSIMTLIEREKPVVRESAAKVLGIVGTCDEVPASEIISMITSLQFSEEKTSLLSSDRVQGHISTVAAVLSRLSFRNRLNELVAEAPKMAEDSITTIVDKLTNTTTDNGVVNACCDAVYQLSLAGLVERNQPLRERLLNLAKRDQEKAILALGALSISDKEDQKFYVDSILEVCTSKHVEFMFSSGEALTLAAANWSSTITDRTLDIQGVSLNVPTSYSSEIAAYTVDKVLEACKSSKPSVRKFSCLWLLSLSQYCGKLPEVRERLEKIHLCFMRFLADRDDIVQESASRGLGIIYELGDENLKQDLVKGLVQSFTSESRNVQAGTVSEETELFEPGILNTGDGSSVTTYKDILNLATEVGDPSLVYKFMSLAGHSALWASRRGAAFGLGSILSKANLDEIFESNNRLSKSLIPKLFRYRFDPNSSVQQSMRDIWDVLIKDKSAAINDNFNDILEELLVGMGNREWRVRQASCAAMQDLLQGRPIEKYQSHLEEIWRMSFRVVDDIKESVRNAAMQLCRGLTTSLVRHVDVSSGASEKRAKEILEKLIPFLTGNYGLQSDAEEVQTFALNTLLQLCKKAGKALKPYIPSLGGEFIELLSTLEPQSMNYLSLNADKYGITREDVDASRMASLRGSPMMDAVEQMVELVDDDLMSDFITSIVKAVKRSVGLPSKLAASRVLVSLTVRKLQETTPYADKLLLAAKSQLTSNNETISQSYAISAGYICRMASHKQVLQYADYLQRLYFESEDENPRRVSAVAVSAVAKHSGDKFDSLASAFLPFIFIATHDIDSGVREKFEQTWNDNTGGTGAIKLHIREIIDIVQQHLASRQWSVRQVSAKSIAEACNRIGDDASVAKNLDALYDVLFEACSGRSWSGKEVVFDALVSLAVRTKSTVLEDKELFSKLNKAVTVEVKRKNKEYQREAILSFGRYVKEFPQQELYSTLFEVGDIYLTSTGEQENEDGDGDTTMNNNVVNSMETLRKEEDRNKVLKGVLASFTPRDLNNEPLPGSIFKRLVRYISDLFSESDVSSIPLTWKTKLTVINGSISLCESFESRTEAEAYTDDLVKLWKLILGNCAKDLNHERIRTDSAKAAKSFLSILPTAQQNAVLEDLRKLSSEEKSTVVHAELSRVINL</sequence>